<dbReference type="PANTHER" id="PTHR43297">
    <property type="entry name" value="OLIGOPEPTIDE TRANSPORT ATP-BINDING PROTEIN APPD"/>
    <property type="match status" value="1"/>
</dbReference>
<evidence type="ECO:0000256" key="7">
    <source>
        <dbReference type="ARBA" id="ARBA00022840"/>
    </source>
</evidence>
<comment type="similarity">
    <text evidence="2">Belongs to the ABC transporter superfamily.</text>
</comment>
<keyword evidence="7 11" id="KW-0067">ATP-binding</keyword>
<evidence type="ECO:0000256" key="9">
    <source>
        <dbReference type="ARBA" id="ARBA00023136"/>
    </source>
</evidence>
<dbReference type="PROSITE" id="PS50893">
    <property type="entry name" value="ABC_TRANSPORTER_2"/>
    <property type="match status" value="1"/>
</dbReference>
<keyword evidence="12" id="KW-1185">Reference proteome</keyword>
<dbReference type="SUPFAM" id="SSF52540">
    <property type="entry name" value="P-loop containing nucleoside triphosphate hydrolases"/>
    <property type="match status" value="1"/>
</dbReference>
<name>A0ABY8F8V6_9HYPH</name>
<evidence type="ECO:0000256" key="1">
    <source>
        <dbReference type="ARBA" id="ARBA00004417"/>
    </source>
</evidence>
<evidence type="ECO:0000313" key="11">
    <source>
        <dbReference type="EMBL" id="WFE91933.1"/>
    </source>
</evidence>
<dbReference type="InterPro" id="IPR027417">
    <property type="entry name" value="P-loop_NTPase"/>
</dbReference>
<evidence type="ECO:0000256" key="2">
    <source>
        <dbReference type="ARBA" id="ARBA00005417"/>
    </source>
</evidence>
<dbReference type="RefSeq" id="WP_265684479.1">
    <property type="nucleotide sequence ID" value="NZ_CP120863.1"/>
</dbReference>
<dbReference type="Gene3D" id="3.40.50.300">
    <property type="entry name" value="P-loop containing nucleotide triphosphate hydrolases"/>
    <property type="match status" value="1"/>
</dbReference>
<dbReference type="CDD" id="cd03257">
    <property type="entry name" value="ABC_NikE_OppD_transporters"/>
    <property type="match status" value="1"/>
</dbReference>
<dbReference type="Pfam" id="PF00005">
    <property type="entry name" value="ABC_tran"/>
    <property type="match status" value="1"/>
</dbReference>
<accession>A0ABY8F8V6</accession>
<feature type="domain" description="ABC transporter" evidence="10">
    <location>
        <begin position="9"/>
        <end position="247"/>
    </location>
</feature>
<keyword evidence="3" id="KW-0813">Transport</keyword>
<keyword evidence="8" id="KW-1278">Translocase</keyword>
<dbReference type="InterPro" id="IPR050388">
    <property type="entry name" value="ABC_Ni/Peptide_Import"/>
</dbReference>
<dbReference type="InterPro" id="IPR003593">
    <property type="entry name" value="AAA+_ATPase"/>
</dbReference>
<gene>
    <name evidence="11" type="ORF">K1718_11390</name>
</gene>
<evidence type="ECO:0000256" key="6">
    <source>
        <dbReference type="ARBA" id="ARBA00022741"/>
    </source>
</evidence>
<comment type="subcellular location">
    <subcellularLocation>
        <location evidence="1">Cell inner membrane</location>
        <topology evidence="1">Peripheral membrane protein</topology>
    </subcellularLocation>
</comment>
<evidence type="ECO:0000256" key="5">
    <source>
        <dbReference type="ARBA" id="ARBA00022519"/>
    </source>
</evidence>
<dbReference type="GO" id="GO:0005524">
    <property type="term" value="F:ATP binding"/>
    <property type="evidence" value="ECO:0007669"/>
    <property type="project" value="UniProtKB-KW"/>
</dbReference>
<reference evidence="11 12" key="1">
    <citation type="submission" date="2023-03" db="EMBL/GenBank/DDBJ databases">
        <title>Roseibium porphyridii sp. nov. and Roseibium rhodosorbium sp. nov. isolated from marine algae, Porphyridium cruentum and Rhodosorus marinus, respectively.</title>
        <authorList>
            <person name="Lee M.W."/>
            <person name="Choi B.J."/>
            <person name="Lee J.K."/>
            <person name="Choi D.G."/>
            <person name="Baek J.H."/>
            <person name="Bayburt H."/>
            <person name="Kim J.M."/>
            <person name="Han D.M."/>
            <person name="Kim K.H."/>
            <person name="Jeon C.O."/>
        </authorList>
    </citation>
    <scope>NUCLEOTIDE SEQUENCE [LARGE SCALE GENOMIC DNA]</scope>
    <source>
        <strain evidence="11 12">KMA01</strain>
    </source>
</reference>
<keyword evidence="9" id="KW-0472">Membrane</keyword>
<evidence type="ECO:0000313" key="12">
    <source>
        <dbReference type="Proteomes" id="UP001209803"/>
    </source>
</evidence>
<dbReference type="PANTHER" id="PTHR43297:SF14">
    <property type="entry name" value="ATPASE AAA-TYPE CORE DOMAIN-CONTAINING PROTEIN"/>
    <property type="match status" value="1"/>
</dbReference>
<dbReference type="SMART" id="SM00382">
    <property type="entry name" value="AAA"/>
    <property type="match status" value="1"/>
</dbReference>
<evidence type="ECO:0000259" key="10">
    <source>
        <dbReference type="PROSITE" id="PS50893"/>
    </source>
</evidence>
<evidence type="ECO:0000256" key="3">
    <source>
        <dbReference type="ARBA" id="ARBA00022448"/>
    </source>
</evidence>
<protein>
    <submittedName>
        <fullName evidence="11">ATP-binding cassette domain-containing protein</fullName>
    </submittedName>
</protein>
<evidence type="ECO:0000256" key="4">
    <source>
        <dbReference type="ARBA" id="ARBA00022475"/>
    </source>
</evidence>
<keyword evidence="6" id="KW-0547">Nucleotide-binding</keyword>
<organism evidence="11 12">
    <name type="scientific">Roseibium porphyridii</name>
    <dbReference type="NCBI Taxonomy" id="2866279"/>
    <lineage>
        <taxon>Bacteria</taxon>
        <taxon>Pseudomonadati</taxon>
        <taxon>Pseudomonadota</taxon>
        <taxon>Alphaproteobacteria</taxon>
        <taxon>Hyphomicrobiales</taxon>
        <taxon>Stappiaceae</taxon>
        <taxon>Roseibium</taxon>
    </lineage>
</organism>
<dbReference type="EMBL" id="CP120863">
    <property type="protein sequence ID" value="WFE91933.1"/>
    <property type="molecule type" value="Genomic_DNA"/>
</dbReference>
<evidence type="ECO:0000256" key="8">
    <source>
        <dbReference type="ARBA" id="ARBA00022967"/>
    </source>
</evidence>
<dbReference type="Proteomes" id="UP001209803">
    <property type="component" value="Chromosome"/>
</dbReference>
<dbReference type="InterPro" id="IPR003439">
    <property type="entry name" value="ABC_transporter-like_ATP-bd"/>
</dbReference>
<keyword evidence="4" id="KW-1003">Cell membrane</keyword>
<proteinExistence type="inferred from homology"/>
<keyword evidence="5" id="KW-0997">Cell inner membrane</keyword>
<sequence length="267" mass="29212">MQTEAKNLLKVQNLSARIGRQVVLDDVSFDVEKGECVAIVGGSGAGKSTLLRCLMGLRRPAEPVGGFLTFDGVTREFGSAGRTGKPKGIAYVPQNPDHGFDPLKRLQWQWRQTARAVTGSKDFSASQQELLRELGLGSFHGRFPHQWSRGMQQRLLVGMALLGEPSLLILDEPTSALDPLIAAQVLRSVMAYAHKHEVALLIVTHDLALAAQHANRTAIMTSGQVVEFGETRELLRAPETTYGQLLVNHRDWNFSVHQKAADSVAAE</sequence>